<dbReference type="PANTHER" id="PTHR47893:SF1">
    <property type="entry name" value="REGULATORY PROTEIN PCHR"/>
    <property type="match status" value="1"/>
</dbReference>
<accession>A0ABQ6AN82</accession>
<dbReference type="PROSITE" id="PS01124">
    <property type="entry name" value="HTH_ARAC_FAMILY_2"/>
    <property type="match status" value="1"/>
</dbReference>
<protein>
    <submittedName>
        <fullName evidence="2">AraC family transcriptional regulator</fullName>
    </submittedName>
</protein>
<dbReference type="Proteomes" id="UP001156905">
    <property type="component" value="Unassembled WGS sequence"/>
</dbReference>
<dbReference type="InterPro" id="IPR018060">
    <property type="entry name" value="HTH_AraC"/>
</dbReference>
<dbReference type="Gene3D" id="1.10.10.60">
    <property type="entry name" value="Homeodomain-like"/>
    <property type="match status" value="1"/>
</dbReference>
<evidence type="ECO:0000259" key="1">
    <source>
        <dbReference type="PROSITE" id="PS01124"/>
    </source>
</evidence>
<name>A0ABQ6AN82_9BRAD</name>
<dbReference type="EMBL" id="BSOW01000001">
    <property type="protein sequence ID" value="GLR83707.1"/>
    <property type="molecule type" value="Genomic_DNA"/>
</dbReference>
<dbReference type="Pfam" id="PF12833">
    <property type="entry name" value="HTH_18"/>
    <property type="match status" value="1"/>
</dbReference>
<keyword evidence="3" id="KW-1185">Reference proteome</keyword>
<gene>
    <name evidence="2" type="ORF">GCM10007857_04170</name>
</gene>
<evidence type="ECO:0000313" key="2">
    <source>
        <dbReference type="EMBL" id="GLR83707.1"/>
    </source>
</evidence>
<dbReference type="InterPro" id="IPR053142">
    <property type="entry name" value="PchR_regulatory_protein"/>
</dbReference>
<sequence length="315" mass="35259">MPVRWLKPSRILTIERFTNFDQFRPTEVLGGGTSTPLEPRHFSAFRASLPLPDSLMVMQRSFARHLEADIGIDRGVGLLVPLAAHSVVNGREIDNSMIGLVRGKVPMRAIEQHANTYLMLRFNSDMRHRGWTDFNAGLEFYRLADEPRHRLRAAILDMFCLASSCNDPGQFEAINRPIQETLLGALDAAFVPDAALRARPGSFDRHRRLVEGLDEQTTLLGGAPLYSDDLATTLNVSVRTLQAAVQTVHGMSLHHYLRTKRLWTARKQLVSRSTGLTVKAVALANGFWHMGDFAKSYKSAFCESPSETLARARHL</sequence>
<dbReference type="SMART" id="SM00342">
    <property type="entry name" value="HTH_ARAC"/>
    <property type="match status" value="1"/>
</dbReference>
<feature type="domain" description="HTH araC/xylS-type" evidence="1">
    <location>
        <begin position="207"/>
        <end position="311"/>
    </location>
</feature>
<dbReference type="RefSeq" id="WP_284260464.1">
    <property type="nucleotide sequence ID" value="NZ_BSOW01000001.1"/>
</dbReference>
<dbReference type="PANTHER" id="PTHR47893">
    <property type="entry name" value="REGULATORY PROTEIN PCHR"/>
    <property type="match status" value="1"/>
</dbReference>
<reference evidence="3" key="1">
    <citation type="journal article" date="2019" name="Int. J. Syst. Evol. Microbiol.">
        <title>The Global Catalogue of Microorganisms (GCM) 10K type strain sequencing project: providing services to taxonomists for standard genome sequencing and annotation.</title>
        <authorList>
            <consortium name="The Broad Institute Genomics Platform"/>
            <consortium name="The Broad Institute Genome Sequencing Center for Infectious Disease"/>
            <person name="Wu L."/>
            <person name="Ma J."/>
        </authorList>
    </citation>
    <scope>NUCLEOTIDE SEQUENCE [LARGE SCALE GENOMIC DNA]</scope>
    <source>
        <strain evidence="3">NBRC 102520</strain>
    </source>
</reference>
<organism evidence="2 3">
    <name type="scientific">Bradyrhizobium iriomotense</name>
    <dbReference type="NCBI Taxonomy" id="441950"/>
    <lineage>
        <taxon>Bacteria</taxon>
        <taxon>Pseudomonadati</taxon>
        <taxon>Pseudomonadota</taxon>
        <taxon>Alphaproteobacteria</taxon>
        <taxon>Hyphomicrobiales</taxon>
        <taxon>Nitrobacteraceae</taxon>
        <taxon>Bradyrhizobium</taxon>
    </lineage>
</organism>
<comment type="caution">
    <text evidence="2">The sequence shown here is derived from an EMBL/GenBank/DDBJ whole genome shotgun (WGS) entry which is preliminary data.</text>
</comment>
<evidence type="ECO:0000313" key="3">
    <source>
        <dbReference type="Proteomes" id="UP001156905"/>
    </source>
</evidence>
<proteinExistence type="predicted"/>